<evidence type="ECO:0000313" key="1">
    <source>
        <dbReference type="EMBL" id="CAG9952876.1"/>
    </source>
</evidence>
<evidence type="ECO:0000313" key="2">
    <source>
        <dbReference type="Proteomes" id="UP000836387"/>
    </source>
</evidence>
<reference evidence="1" key="1">
    <citation type="submission" date="2020-04" db="EMBL/GenBank/DDBJ databases">
        <authorList>
            <person name="Broberg M."/>
        </authorList>
    </citation>
    <scope>NUCLEOTIDE SEQUENCE</scope>
</reference>
<sequence length="436" mass="48517">MSDGKEALGWLYCGNATRMAHNLGLHMDCSTWVATGLISEDEAEVRKVTWWGCFVVDKLIVIRARLFACGLGRPSSIQRSGVTCPKPTIDREEYSPWMPKTDGLEVATSLGAHSHIASTAHFVSECMAIACEALELIRLAAKDIEGIVSKADVDLRAYYTALPTYLRLPSSPKVSALPHIYLAQPLIQKKRGRRRTNDSSTTDSAASPGESPYFNQHMETCRHSAAQISRLMHVYKQHYTLRQIPIAAVHLSFAAAVIHLIDARPTNPNWDQAVRHLKTCVDALKDLRTPWCAWADRSLRGVHLLALDWYQCDDVSQLKKDRHSREDGASHPLLAATRVHMPEATSLNQVDDGGYSSLWGHSKSRLHTVDETEGYAAPSNLSGQPEPENFWASLFEQTDADLDMNGMVREWLSDRWYDWSSTGFEAGGGGGNPYEL</sequence>
<accession>A0ACA9UHM5</accession>
<dbReference type="EMBL" id="CADEHS020000509">
    <property type="protein sequence ID" value="CAG9952876.1"/>
    <property type="molecule type" value="Genomic_DNA"/>
</dbReference>
<name>A0ACA9UHM5_BIOOC</name>
<proteinExistence type="predicted"/>
<comment type="caution">
    <text evidence="1">The sequence shown here is derived from an EMBL/GenBank/DDBJ whole genome shotgun (WGS) entry which is preliminary data.</text>
</comment>
<gene>
    <name evidence="1" type="ORF">CRV2_00019324</name>
</gene>
<reference evidence="1" key="2">
    <citation type="submission" date="2021-10" db="EMBL/GenBank/DDBJ databases">
        <authorList>
            <person name="Piombo E."/>
        </authorList>
    </citation>
    <scope>NUCLEOTIDE SEQUENCE</scope>
</reference>
<protein>
    <submittedName>
        <fullName evidence="1">Uncharacterized protein</fullName>
    </submittedName>
</protein>
<dbReference type="Proteomes" id="UP000836387">
    <property type="component" value="Unassembled WGS sequence"/>
</dbReference>
<keyword evidence="2" id="KW-1185">Reference proteome</keyword>
<organism evidence="1 2">
    <name type="scientific">Clonostachys rosea f. rosea IK726</name>
    <dbReference type="NCBI Taxonomy" id="1349383"/>
    <lineage>
        <taxon>Eukaryota</taxon>
        <taxon>Fungi</taxon>
        <taxon>Dikarya</taxon>
        <taxon>Ascomycota</taxon>
        <taxon>Pezizomycotina</taxon>
        <taxon>Sordariomycetes</taxon>
        <taxon>Hypocreomycetidae</taxon>
        <taxon>Hypocreales</taxon>
        <taxon>Bionectriaceae</taxon>
        <taxon>Clonostachys</taxon>
    </lineage>
</organism>